<keyword evidence="2" id="KW-0963">Cytoplasm</keyword>
<feature type="region of interest" description="Disordered" evidence="3">
    <location>
        <begin position="1107"/>
        <end position="1129"/>
    </location>
</feature>
<feature type="compositionally biased region" description="Polar residues" evidence="3">
    <location>
        <begin position="372"/>
        <end position="398"/>
    </location>
</feature>
<feature type="region of interest" description="Disordered" evidence="3">
    <location>
        <begin position="775"/>
        <end position="818"/>
    </location>
</feature>
<feature type="region of interest" description="Disordered" evidence="3">
    <location>
        <begin position="1049"/>
        <end position="1069"/>
    </location>
</feature>
<evidence type="ECO:0000313" key="4">
    <source>
        <dbReference type="EMBL" id="JAP56417.1"/>
    </source>
</evidence>
<dbReference type="PANTHER" id="PTHR12515:SF5">
    <property type="entry name" value="PROTEIN SMAUG"/>
    <property type="match status" value="1"/>
</dbReference>
<dbReference type="Gene3D" id="1.10.150.50">
    <property type="entry name" value="Transcription Factor, Ets-1"/>
    <property type="match status" value="1"/>
</dbReference>
<feature type="compositionally biased region" description="Basic residues" evidence="3">
    <location>
        <begin position="1051"/>
        <end position="1060"/>
    </location>
</feature>
<feature type="region of interest" description="Disordered" evidence="3">
    <location>
        <begin position="591"/>
        <end position="610"/>
    </location>
</feature>
<dbReference type="GO" id="GO:0003729">
    <property type="term" value="F:mRNA binding"/>
    <property type="evidence" value="ECO:0007669"/>
    <property type="project" value="TreeGrafter"/>
</dbReference>
<reference evidence="4" key="1">
    <citation type="submission" date="2016-01" db="EMBL/GenBank/DDBJ databases">
        <title>Reference transcriptome for the parasite Schistocephalus solidus: insights into the molecular evolution of parasitism.</title>
        <authorList>
            <person name="Hebert F.O."/>
            <person name="Grambauer S."/>
            <person name="Barber I."/>
            <person name="Landry C.R."/>
            <person name="Aubin-Horth N."/>
        </authorList>
    </citation>
    <scope>NUCLEOTIDE SEQUENCE</scope>
</reference>
<evidence type="ECO:0000256" key="1">
    <source>
        <dbReference type="ARBA" id="ARBA00004496"/>
    </source>
</evidence>
<protein>
    <submittedName>
        <fullName evidence="4">Protein Smaug homolog 2</fullName>
    </submittedName>
</protein>
<evidence type="ECO:0000256" key="3">
    <source>
        <dbReference type="SAM" id="MobiDB-lite"/>
    </source>
</evidence>
<dbReference type="EMBL" id="GEEE01006808">
    <property type="protein sequence ID" value="JAP56417.1"/>
    <property type="molecule type" value="Transcribed_RNA"/>
</dbReference>
<dbReference type="GO" id="GO:0000932">
    <property type="term" value="C:P-body"/>
    <property type="evidence" value="ECO:0007669"/>
    <property type="project" value="TreeGrafter"/>
</dbReference>
<dbReference type="GO" id="GO:0000289">
    <property type="term" value="P:nuclear-transcribed mRNA poly(A) tail shortening"/>
    <property type="evidence" value="ECO:0007669"/>
    <property type="project" value="TreeGrafter"/>
</dbReference>
<feature type="compositionally biased region" description="Acidic residues" evidence="3">
    <location>
        <begin position="781"/>
        <end position="817"/>
    </location>
</feature>
<dbReference type="SUPFAM" id="SSF47769">
    <property type="entry name" value="SAM/Pointed domain"/>
    <property type="match status" value="1"/>
</dbReference>
<name>A0A0X3Q2L0_SCHSO</name>
<dbReference type="InterPro" id="IPR050897">
    <property type="entry name" value="SMAUG/VTS1_RNA-bind"/>
</dbReference>
<feature type="compositionally biased region" description="Polar residues" evidence="3">
    <location>
        <begin position="599"/>
        <end position="610"/>
    </location>
</feature>
<feature type="region of interest" description="Disordered" evidence="3">
    <location>
        <begin position="372"/>
        <end position="403"/>
    </location>
</feature>
<feature type="compositionally biased region" description="Polar residues" evidence="3">
    <location>
        <begin position="538"/>
        <end position="557"/>
    </location>
</feature>
<feature type="region of interest" description="Disordered" evidence="3">
    <location>
        <begin position="420"/>
        <end position="464"/>
    </location>
</feature>
<feature type="compositionally biased region" description="Basic and acidic residues" evidence="3">
    <location>
        <begin position="428"/>
        <end position="442"/>
    </location>
</feature>
<sequence>MQAVFKGSSSTIPTICIENSSCNEPSARNSPICDVSPQFLIASNEEFLGKSLSFNVQVSQFLCWFSELTEPRKLLFTALVVKNTSPDFLQIAHTLLAHRLLAFQSPELVRKANSVDKLKNLFSISDPSELSQTLLHLLSHLSTEPSSVLSGNANKDDNNSDQPVTVILEQGTDYNETVRRYYLDLIDKVFENLSSLRTHKCSRFAQQQILLDDAIDTNEGQILLLAMSHPVFDSKDKQWLLSRLIHYRDLSKQPTDEEIRGGEILKSLTTLAADFIDILVEPSNPGSPKKYARKPNSSSQFPFFTRSLMSYMNRRHHSLVPRSQAEELTYLDAYKCGSSLCVPLIAQPSPLSNSSLNSSGFISGSESMHQGLSQLGLNEPHPTTASCSFHSTPQNTSFRLHPPSSLLPFNPFRRQSASPYASHCTESQLKEGDEELKFREPHASSPSHRAEPANTDGSESSEASQNIPCLVGAHLPRENEQPSSSVDVHHVELSQTSFAIVSDRFQKTSFEAPIISPPNFCSARPPSSPTLPSPSDSIDLQSTPGGSAQPNPCNSTNLPSPAPFYALKLSSGASDSETSLWSPLPSPKPSVFTEVTGRSEPNSLNFNTSPEIKEAPLAGSKMFSEDDSGMECLPLWLKSLRLHKYVGLFQRLSYREMFGITDEWLQRHHVTQGARNKILVSINKLSSRSATLKRLEHEMAGCIGSADQVPTLRGFLAELRSILQTPIARFMGGMTAMTPVSTSMLASVSEGKALHGTHPPTSSPEPSISLVVAEGTAPSTDDVDVEEEEEEEEEDEDNFGNEVSEEDEFGDEEDNPEISDQQDFLGEAFHRPSRPRLLHRERKFAIYSDDIGSGDGVLSRISFNNSDTCLHQPKFPSEGLERTCLRPATSILRRKSSEDVFFFEHHAPARRNSELSIGRTRRPYKQRCHKPTDSTVGAAIDCNSRLIQLATADRRKAQSEPKHLLLATAEMNTSAIPSEPENLPEQIIRCLFQGFTALLNGAKGDQDNYASFVQLLTVVLDHSSFTKEQKSLASEWQMKLVDALGPAPLRRSYRNTRPSRRPTQYHPSFRSSFYGVRQPTFSLPYMPRPQYRLHSLPLPGAGYPSHHSLSPIRLGPNGYPDSADPRPRPGALSPTCALINSSVVGTPSFTDLQPVFHQQTSPYERDQKSKVVDTFAPIPSFIKTPTSSSRSWSTLSAHEDQRQFDYIHPYLTPGPRLSPLRAGFGASDESGLGAENSDRCTFRSWNSIQNPEFSVPSSSRHHPPSRPLGITTTTAVAGGQAAYLLSVHRGQSGFGKPAAISDVPSEGLATAEPSPVFQSQGGTMESPFTPGYCKGFPTCRGPIVQEGVMAARPVHPPRQQMPSQFSIHGQTLTHQSSDEISEITSNLTKASLVAMLLETPSTNAPLGVRVPTAQPSLAYVGCQVNEFSSRSTLGGLELSKMDFPSVHCTSTAEINRNLDLLTQKVTKLAIDESDSPSE</sequence>
<gene>
    <name evidence="4" type="primary">SMAG2</name>
    <name evidence="4" type="ORF">TR116202</name>
</gene>
<dbReference type="InterPro" id="IPR013761">
    <property type="entry name" value="SAM/pointed_sf"/>
</dbReference>
<dbReference type="PANTHER" id="PTHR12515">
    <property type="entry name" value="STERILE ALPHA MOTIF DOMAIN CONTAINING PROTEIN 4-RELATED"/>
    <property type="match status" value="1"/>
</dbReference>
<proteinExistence type="predicted"/>
<comment type="subcellular location">
    <subcellularLocation>
        <location evidence="1">Cytoplasm</location>
    </subcellularLocation>
</comment>
<feature type="region of interest" description="Disordered" evidence="3">
    <location>
        <begin position="516"/>
        <end position="557"/>
    </location>
</feature>
<feature type="compositionally biased region" description="Polar residues" evidence="3">
    <location>
        <begin position="455"/>
        <end position="464"/>
    </location>
</feature>
<accession>A0A0X3Q2L0</accession>
<evidence type="ECO:0000256" key="2">
    <source>
        <dbReference type="ARBA" id="ARBA00022490"/>
    </source>
</evidence>
<organism evidence="4">
    <name type="scientific">Schistocephalus solidus</name>
    <name type="common">Tapeworm</name>
    <dbReference type="NCBI Taxonomy" id="70667"/>
    <lineage>
        <taxon>Eukaryota</taxon>
        <taxon>Metazoa</taxon>
        <taxon>Spiralia</taxon>
        <taxon>Lophotrochozoa</taxon>
        <taxon>Platyhelminthes</taxon>
        <taxon>Cestoda</taxon>
        <taxon>Eucestoda</taxon>
        <taxon>Diphyllobothriidea</taxon>
        <taxon>Diphyllobothriidae</taxon>
        <taxon>Schistocephalus</taxon>
    </lineage>
</organism>